<sequence>EPLEETPRNKKTNLDERVLYVYAFSTSERLVKQLALPTIVHPTSYRLQQLSEKGELLVDKQTKVMLTLGGYDDRVVGDVVPMKAIHLLLGRHWQFGKKVIHDGITNRHSYIWGKRLCLNLCLQEGTIIYFAY</sequence>
<feature type="non-terminal residue" evidence="1">
    <location>
        <position position="1"/>
    </location>
</feature>
<dbReference type="Proteomes" id="UP000257109">
    <property type="component" value="Unassembled WGS sequence"/>
</dbReference>
<feature type="non-terminal residue" evidence="1">
    <location>
        <position position="132"/>
    </location>
</feature>
<dbReference type="PANTHER" id="PTHR35046">
    <property type="entry name" value="ZINC KNUCKLE (CCHC-TYPE) FAMILY PROTEIN"/>
    <property type="match status" value="1"/>
</dbReference>
<organism evidence="1 2">
    <name type="scientific">Mucuna pruriens</name>
    <name type="common">Velvet bean</name>
    <name type="synonym">Dolichos pruriens</name>
    <dbReference type="NCBI Taxonomy" id="157652"/>
    <lineage>
        <taxon>Eukaryota</taxon>
        <taxon>Viridiplantae</taxon>
        <taxon>Streptophyta</taxon>
        <taxon>Embryophyta</taxon>
        <taxon>Tracheophyta</taxon>
        <taxon>Spermatophyta</taxon>
        <taxon>Magnoliopsida</taxon>
        <taxon>eudicotyledons</taxon>
        <taxon>Gunneridae</taxon>
        <taxon>Pentapetalae</taxon>
        <taxon>rosids</taxon>
        <taxon>fabids</taxon>
        <taxon>Fabales</taxon>
        <taxon>Fabaceae</taxon>
        <taxon>Papilionoideae</taxon>
        <taxon>50 kb inversion clade</taxon>
        <taxon>NPAAA clade</taxon>
        <taxon>indigoferoid/millettioid clade</taxon>
        <taxon>Phaseoleae</taxon>
        <taxon>Mucuna</taxon>
    </lineage>
</organism>
<dbReference type="CDD" id="cd00303">
    <property type="entry name" value="retropepsin_like"/>
    <property type="match status" value="1"/>
</dbReference>
<evidence type="ECO:0000313" key="1">
    <source>
        <dbReference type="EMBL" id="RDY05248.1"/>
    </source>
</evidence>
<dbReference type="PANTHER" id="PTHR35046:SF9">
    <property type="entry name" value="RNA-DIRECTED DNA POLYMERASE"/>
    <property type="match status" value="1"/>
</dbReference>
<name>A0A371HR33_MUCPR</name>
<evidence type="ECO:0000313" key="2">
    <source>
        <dbReference type="Proteomes" id="UP000257109"/>
    </source>
</evidence>
<proteinExistence type="predicted"/>
<reference evidence="1" key="1">
    <citation type="submission" date="2018-05" db="EMBL/GenBank/DDBJ databases">
        <title>Draft genome of Mucuna pruriens seed.</title>
        <authorList>
            <person name="Nnadi N.E."/>
            <person name="Vos R."/>
            <person name="Hasami M.H."/>
            <person name="Devisetty U.K."/>
            <person name="Aguiy J.C."/>
        </authorList>
    </citation>
    <scope>NUCLEOTIDE SEQUENCE [LARGE SCALE GENOMIC DNA]</scope>
    <source>
        <strain evidence="1">JCA_2017</strain>
    </source>
</reference>
<keyword evidence="2" id="KW-1185">Reference proteome</keyword>
<dbReference type="AlphaFoldDB" id="A0A371HR33"/>
<dbReference type="EMBL" id="QJKJ01001920">
    <property type="protein sequence ID" value="RDY05248.1"/>
    <property type="molecule type" value="Genomic_DNA"/>
</dbReference>
<gene>
    <name evidence="1" type="ORF">CR513_10927</name>
</gene>
<accession>A0A371HR33</accession>
<comment type="caution">
    <text evidence="1">The sequence shown here is derived from an EMBL/GenBank/DDBJ whole genome shotgun (WGS) entry which is preliminary data.</text>
</comment>
<protein>
    <submittedName>
        <fullName evidence="1">Uncharacterized protein</fullName>
    </submittedName>
</protein>
<dbReference type="OrthoDB" id="1747743at2759"/>